<accession>A0A9I9EK51</accession>
<proteinExistence type="predicted"/>
<name>A0A9I9EK51_CUCME</name>
<protein>
    <submittedName>
        <fullName evidence="1">Uncharacterized protein</fullName>
    </submittedName>
</protein>
<reference evidence="1" key="1">
    <citation type="submission" date="2023-03" db="UniProtKB">
        <authorList>
            <consortium name="EnsemblPlants"/>
        </authorList>
    </citation>
    <scope>IDENTIFICATION</scope>
</reference>
<organism evidence="1">
    <name type="scientific">Cucumis melo</name>
    <name type="common">Muskmelon</name>
    <dbReference type="NCBI Taxonomy" id="3656"/>
    <lineage>
        <taxon>Eukaryota</taxon>
        <taxon>Viridiplantae</taxon>
        <taxon>Streptophyta</taxon>
        <taxon>Embryophyta</taxon>
        <taxon>Tracheophyta</taxon>
        <taxon>Spermatophyta</taxon>
        <taxon>Magnoliopsida</taxon>
        <taxon>eudicotyledons</taxon>
        <taxon>Gunneridae</taxon>
        <taxon>Pentapetalae</taxon>
        <taxon>rosids</taxon>
        <taxon>fabids</taxon>
        <taxon>Cucurbitales</taxon>
        <taxon>Cucurbitaceae</taxon>
        <taxon>Benincaseae</taxon>
        <taxon>Cucumis</taxon>
    </lineage>
</organism>
<dbReference type="Gramene" id="MELO3C034973.2.1">
    <property type="protein sequence ID" value="MELO3C034973.2.1"/>
    <property type="gene ID" value="MELO3C034973.2"/>
</dbReference>
<dbReference type="AlphaFoldDB" id="A0A9I9EK51"/>
<sequence length="261" mass="30183">MSPSYHEIISCSMFVENLSVNVEYWQRCLWKTFQSMLIIPKTSLFINRGQTASDLSSDSIDERRREEKENLVVELEKKAKLFPSIITNINLDLKAKSLTIDRAGLVTLKFRLKNLYLFEKLLVKIIHVAEEFVVEEGGGVEMHILEDASHWGWCMLITHMISFKSCHPFSKGLELEVCKCKTFLTPYIPYALHISFVADEFLEEEKHKLRLPKHIKIKIARGHNWTGSCVTFDEFLHNPGNGGEFLELYESNNRPNLPKPP</sequence>
<evidence type="ECO:0000313" key="1">
    <source>
        <dbReference type="EnsemblPlants" id="MELO3C034973.2.1"/>
    </source>
</evidence>
<dbReference type="EnsemblPlants" id="MELO3C034973.2.1">
    <property type="protein sequence ID" value="MELO3C034973.2.1"/>
    <property type="gene ID" value="MELO3C034973.2"/>
</dbReference>